<sequence length="88" mass="9106">MRLNPIPATLFTTATAAGQHALARPAAGIGRRRAIWSALHLLGAGLFVLAMITHLAQARPNSAPTPIGTGAAISPSPEWPSPSDPHKI</sequence>
<proteinExistence type="predicted"/>
<evidence type="ECO:0000256" key="1">
    <source>
        <dbReference type="SAM" id="MobiDB-lite"/>
    </source>
</evidence>
<feature type="transmembrane region" description="Helical" evidence="2">
    <location>
        <begin position="33"/>
        <end position="52"/>
    </location>
</feature>
<evidence type="ECO:0000256" key="2">
    <source>
        <dbReference type="SAM" id="Phobius"/>
    </source>
</evidence>
<gene>
    <name evidence="3" type="ORF">C7455_10875</name>
</gene>
<keyword evidence="2" id="KW-0472">Membrane</keyword>
<accession>A0A316GW48</accession>
<keyword evidence="2" id="KW-1133">Transmembrane helix</keyword>
<evidence type="ECO:0000313" key="3">
    <source>
        <dbReference type="EMBL" id="PWK59307.1"/>
    </source>
</evidence>
<dbReference type="AlphaFoldDB" id="A0A316GW48"/>
<feature type="compositionally biased region" description="Pro residues" evidence="1">
    <location>
        <begin position="77"/>
        <end position="88"/>
    </location>
</feature>
<keyword evidence="4" id="KW-1185">Reference proteome</keyword>
<keyword evidence="2" id="KW-0812">Transmembrane</keyword>
<comment type="caution">
    <text evidence="3">The sequence shown here is derived from an EMBL/GenBank/DDBJ whole genome shotgun (WGS) entry which is preliminary data.</text>
</comment>
<protein>
    <submittedName>
        <fullName evidence="3">Uncharacterized protein</fullName>
    </submittedName>
</protein>
<organism evidence="3 4">
    <name type="scientific">Roseicyclus mahoneyensis</name>
    <dbReference type="NCBI Taxonomy" id="164332"/>
    <lineage>
        <taxon>Bacteria</taxon>
        <taxon>Pseudomonadati</taxon>
        <taxon>Pseudomonadota</taxon>
        <taxon>Alphaproteobacteria</taxon>
        <taxon>Rhodobacterales</taxon>
        <taxon>Roseobacteraceae</taxon>
        <taxon>Roseicyclus</taxon>
    </lineage>
</organism>
<evidence type="ECO:0000313" key="4">
    <source>
        <dbReference type="Proteomes" id="UP000245708"/>
    </source>
</evidence>
<name>A0A316GW48_9RHOB</name>
<feature type="region of interest" description="Disordered" evidence="1">
    <location>
        <begin position="61"/>
        <end position="88"/>
    </location>
</feature>
<dbReference type="Proteomes" id="UP000245708">
    <property type="component" value="Unassembled WGS sequence"/>
</dbReference>
<reference evidence="3 4" key="1">
    <citation type="submission" date="2018-05" db="EMBL/GenBank/DDBJ databases">
        <title>Genomic Encyclopedia of Type Strains, Phase IV (KMG-IV): sequencing the most valuable type-strain genomes for metagenomic binning, comparative biology and taxonomic classification.</title>
        <authorList>
            <person name="Goeker M."/>
        </authorList>
    </citation>
    <scope>NUCLEOTIDE SEQUENCE [LARGE SCALE GENOMIC DNA]</scope>
    <source>
        <strain evidence="3 4">DSM 16097</strain>
    </source>
</reference>
<dbReference type="RefSeq" id="WP_109669670.1">
    <property type="nucleotide sequence ID" value="NZ_QGGW01000008.1"/>
</dbReference>
<dbReference type="EMBL" id="QGGW01000008">
    <property type="protein sequence ID" value="PWK59307.1"/>
    <property type="molecule type" value="Genomic_DNA"/>
</dbReference>